<dbReference type="Proteomes" id="UP000237000">
    <property type="component" value="Unassembled WGS sequence"/>
</dbReference>
<gene>
    <name evidence="1" type="ORF">TorRG33x02_302130</name>
</gene>
<reference evidence="2" key="1">
    <citation type="submission" date="2016-06" db="EMBL/GenBank/DDBJ databases">
        <title>Parallel loss of symbiosis genes in relatives of nitrogen-fixing non-legume Parasponia.</title>
        <authorList>
            <person name="Van Velzen R."/>
            <person name="Holmer R."/>
            <person name="Bu F."/>
            <person name="Rutten L."/>
            <person name="Van Zeijl A."/>
            <person name="Liu W."/>
            <person name="Santuari L."/>
            <person name="Cao Q."/>
            <person name="Sharma T."/>
            <person name="Shen D."/>
            <person name="Roswanjaya Y."/>
            <person name="Wardhani T."/>
            <person name="Kalhor M.S."/>
            <person name="Jansen J."/>
            <person name="Van den Hoogen J."/>
            <person name="Gungor B."/>
            <person name="Hartog M."/>
            <person name="Hontelez J."/>
            <person name="Verver J."/>
            <person name="Yang W.-C."/>
            <person name="Schijlen E."/>
            <person name="Repin R."/>
            <person name="Schilthuizen M."/>
            <person name="Schranz E."/>
            <person name="Heidstra R."/>
            <person name="Miyata K."/>
            <person name="Fedorova E."/>
            <person name="Kohlen W."/>
            <person name="Bisseling T."/>
            <person name="Smit S."/>
            <person name="Geurts R."/>
        </authorList>
    </citation>
    <scope>NUCLEOTIDE SEQUENCE [LARGE SCALE GENOMIC DNA]</scope>
    <source>
        <strain evidence="2">cv. RG33-2</strain>
    </source>
</reference>
<comment type="caution">
    <text evidence="1">The sequence shown here is derived from an EMBL/GenBank/DDBJ whole genome shotgun (WGS) entry which is preliminary data.</text>
</comment>
<dbReference type="InterPro" id="IPR016084">
    <property type="entry name" value="Haem_Oase-like_multi-hlx"/>
</dbReference>
<accession>A0A2P5C0M1</accession>
<evidence type="ECO:0000313" key="2">
    <source>
        <dbReference type="Proteomes" id="UP000237000"/>
    </source>
</evidence>
<protein>
    <submittedName>
        <fullName evidence="1">Heme oxygenase-like, multi-helical</fullName>
    </submittedName>
</protein>
<dbReference type="PANTHER" id="PTHR43198">
    <property type="entry name" value="BIFUNCTIONAL TH2 PROTEIN"/>
    <property type="match status" value="1"/>
</dbReference>
<dbReference type="OrthoDB" id="1740511at2759"/>
<dbReference type="STRING" id="63057.A0A2P5C0M1"/>
<evidence type="ECO:0000313" key="1">
    <source>
        <dbReference type="EMBL" id="PON54598.1"/>
    </source>
</evidence>
<name>A0A2P5C0M1_TREOI</name>
<dbReference type="Gene3D" id="1.20.910.10">
    <property type="entry name" value="Heme oxygenase-like"/>
    <property type="match status" value="1"/>
</dbReference>
<dbReference type="SUPFAM" id="SSF48613">
    <property type="entry name" value="Heme oxygenase-like"/>
    <property type="match status" value="1"/>
</dbReference>
<dbReference type="InParanoid" id="A0A2P5C0M1"/>
<dbReference type="InterPro" id="IPR050967">
    <property type="entry name" value="Thiamine_Salvage_TenA"/>
</dbReference>
<dbReference type="EMBL" id="JXTC01000430">
    <property type="protein sequence ID" value="PON54598.1"/>
    <property type="molecule type" value="Genomic_DNA"/>
</dbReference>
<dbReference type="PANTHER" id="PTHR43198:SF2">
    <property type="entry name" value="SI:CH1073-67J19.1-RELATED"/>
    <property type="match status" value="1"/>
</dbReference>
<proteinExistence type="predicted"/>
<dbReference type="GO" id="GO:0005829">
    <property type="term" value="C:cytosol"/>
    <property type="evidence" value="ECO:0007669"/>
    <property type="project" value="TreeGrafter"/>
</dbReference>
<keyword evidence="2" id="KW-1185">Reference proteome</keyword>
<dbReference type="AlphaFoldDB" id="A0A2P5C0M1"/>
<sequence length="100" mass="11316">MAEVEEEIAEQYWKKYKKESVFALLSPFSVSLTAGDLDSRTFCYCIAQDLHFLKLSPQVYETALGCVHGSDQKKRIGELRGYVRTRILCPDSLSAPLSTH</sequence>
<organism evidence="1 2">
    <name type="scientific">Trema orientale</name>
    <name type="common">Charcoal tree</name>
    <name type="synonym">Celtis orientalis</name>
    <dbReference type="NCBI Taxonomy" id="63057"/>
    <lineage>
        <taxon>Eukaryota</taxon>
        <taxon>Viridiplantae</taxon>
        <taxon>Streptophyta</taxon>
        <taxon>Embryophyta</taxon>
        <taxon>Tracheophyta</taxon>
        <taxon>Spermatophyta</taxon>
        <taxon>Magnoliopsida</taxon>
        <taxon>eudicotyledons</taxon>
        <taxon>Gunneridae</taxon>
        <taxon>Pentapetalae</taxon>
        <taxon>rosids</taxon>
        <taxon>fabids</taxon>
        <taxon>Rosales</taxon>
        <taxon>Cannabaceae</taxon>
        <taxon>Trema</taxon>
    </lineage>
</organism>